<sequence length="459" mass="49999">MNRPTAPRGRGLPRSRGMIFNTSPNPELSRRSTAGTPHSLRSSRKWSDRRSSRTPGLALPQPNSRQELSRDATWQTVSWSSEPPLELPTLDSELQDWCTKILEYLECESLEISPPSEDTTDIQSRETSWVTEAESSLPHLDILNWIEQQPPTRSLSLSGKGVKQQRRNATVFALPKVSLANPRASSAEYTCQTSTLFGSSREIFQIQSNNTSAPETSGEYHESPDTIGSHRIAPYHHPETVRILEGKGPFLLDARDISLSQFRGRRGDSDDTITLGSSEQLQSMLRRNRVDGNAAEGQVHPWSSGVFNKCADEIVTSLRNIQGAAAAGRSEGQPLPGVIKGAAAGANEEQVSPVVIEGATAAGDREDKPSPEEIEDNIISLLETMGTVGKNSRRRGQEKLASPGCARPAPHIESAGSGDRSSSVASPLPSLSIVDPTGTGSKQKRFGKLGRWWKGILKR</sequence>
<evidence type="ECO:0000313" key="2">
    <source>
        <dbReference type="EMBL" id="OAG01706.1"/>
    </source>
</evidence>
<gene>
    <name evidence="2" type="ORF">CC84DRAFT_1262731</name>
</gene>
<protein>
    <submittedName>
        <fullName evidence="2">Uncharacterized protein</fullName>
    </submittedName>
</protein>
<feature type="compositionally biased region" description="Low complexity" evidence="1">
    <location>
        <begin position="421"/>
        <end position="432"/>
    </location>
</feature>
<feature type="region of interest" description="Disordered" evidence="1">
    <location>
        <begin position="1"/>
        <end position="82"/>
    </location>
</feature>
<dbReference type="GeneID" id="28768655"/>
<evidence type="ECO:0000313" key="3">
    <source>
        <dbReference type="Proteomes" id="UP000077069"/>
    </source>
</evidence>
<feature type="compositionally biased region" description="Polar residues" evidence="1">
    <location>
        <begin position="61"/>
        <end position="81"/>
    </location>
</feature>
<accession>A0A177C2N9</accession>
<reference evidence="2 3" key="1">
    <citation type="submission" date="2016-05" db="EMBL/GenBank/DDBJ databases">
        <title>Comparative analysis of secretome profiles of manganese(II)-oxidizing ascomycete fungi.</title>
        <authorList>
            <consortium name="DOE Joint Genome Institute"/>
            <person name="Zeiner C.A."/>
            <person name="Purvine S.O."/>
            <person name="Zink E.M."/>
            <person name="Wu S."/>
            <person name="Pasa-Tolic L."/>
            <person name="Chaput D.L."/>
            <person name="Haridas S."/>
            <person name="Grigoriev I.V."/>
            <person name="Santelli C.M."/>
            <person name="Hansel C.M."/>
        </authorList>
    </citation>
    <scope>NUCLEOTIDE SEQUENCE [LARGE SCALE GENOMIC DNA]</scope>
    <source>
        <strain evidence="2 3">AP3s5-JAC2a</strain>
    </source>
</reference>
<name>A0A177C2N9_9PLEO</name>
<dbReference type="OrthoDB" id="3792376at2759"/>
<dbReference type="EMBL" id="KV441557">
    <property type="protein sequence ID" value="OAG01706.1"/>
    <property type="molecule type" value="Genomic_DNA"/>
</dbReference>
<evidence type="ECO:0000256" key="1">
    <source>
        <dbReference type="SAM" id="MobiDB-lite"/>
    </source>
</evidence>
<dbReference type="InParanoid" id="A0A177C2N9"/>
<feature type="region of interest" description="Disordered" evidence="1">
    <location>
        <begin position="386"/>
        <end position="445"/>
    </location>
</feature>
<feature type="compositionally biased region" description="Polar residues" evidence="1">
    <location>
        <begin position="20"/>
        <end position="36"/>
    </location>
</feature>
<dbReference type="Proteomes" id="UP000077069">
    <property type="component" value="Unassembled WGS sequence"/>
</dbReference>
<proteinExistence type="predicted"/>
<dbReference type="RefSeq" id="XP_018032071.1">
    <property type="nucleotide sequence ID" value="XM_018185169.1"/>
</dbReference>
<dbReference type="AlphaFoldDB" id="A0A177C2N9"/>
<organism evidence="2 3">
    <name type="scientific">Paraphaeosphaeria sporulosa</name>
    <dbReference type="NCBI Taxonomy" id="1460663"/>
    <lineage>
        <taxon>Eukaryota</taxon>
        <taxon>Fungi</taxon>
        <taxon>Dikarya</taxon>
        <taxon>Ascomycota</taxon>
        <taxon>Pezizomycotina</taxon>
        <taxon>Dothideomycetes</taxon>
        <taxon>Pleosporomycetidae</taxon>
        <taxon>Pleosporales</taxon>
        <taxon>Massarineae</taxon>
        <taxon>Didymosphaeriaceae</taxon>
        <taxon>Paraphaeosphaeria</taxon>
    </lineage>
</organism>
<keyword evidence="3" id="KW-1185">Reference proteome</keyword>